<evidence type="ECO:0000313" key="7">
    <source>
        <dbReference type="EMBL" id="TMP59055.1"/>
    </source>
</evidence>
<name>A0A5S3XRC0_9GAMM</name>
<dbReference type="GO" id="GO:0015159">
    <property type="term" value="F:polysaccharide transmembrane transporter activity"/>
    <property type="evidence" value="ECO:0007669"/>
    <property type="project" value="InterPro"/>
</dbReference>
<dbReference type="Proteomes" id="UP000307706">
    <property type="component" value="Unassembled WGS sequence"/>
</dbReference>
<reference evidence="8 9" key="1">
    <citation type="submission" date="2017-12" db="EMBL/GenBank/DDBJ databases">
        <authorList>
            <person name="Paulsen S."/>
            <person name="Gram L.K."/>
        </authorList>
    </citation>
    <scope>NUCLEOTIDE SEQUENCE [LARGE SCALE GENOMIC DNA]</scope>
    <source>
        <strain evidence="7 9">S2231</strain>
        <strain evidence="6 8">S2233</strain>
    </source>
</reference>
<evidence type="ECO:0000256" key="3">
    <source>
        <dbReference type="SAM" id="SignalP"/>
    </source>
</evidence>
<dbReference type="OrthoDB" id="9808948at2"/>
<accession>A0A5S3XRC0</accession>
<keyword evidence="1 3" id="KW-0732">Signal</keyword>
<dbReference type="InterPro" id="IPR003715">
    <property type="entry name" value="Poly_export_N"/>
</dbReference>
<organism evidence="7 9">
    <name type="scientific">Pseudoalteromonas citrea</name>
    <dbReference type="NCBI Taxonomy" id="43655"/>
    <lineage>
        <taxon>Bacteria</taxon>
        <taxon>Pseudomonadati</taxon>
        <taxon>Pseudomonadota</taxon>
        <taxon>Gammaproteobacteria</taxon>
        <taxon>Alteromonadales</taxon>
        <taxon>Pseudoalteromonadaceae</taxon>
        <taxon>Pseudoalteromonas</taxon>
    </lineage>
</organism>
<dbReference type="Pfam" id="PF02563">
    <property type="entry name" value="Poly_export"/>
    <property type="match status" value="1"/>
</dbReference>
<feature type="domain" description="Soluble ligand binding" evidence="5">
    <location>
        <begin position="651"/>
        <end position="689"/>
    </location>
</feature>
<dbReference type="InterPro" id="IPR049712">
    <property type="entry name" value="Poly_export"/>
</dbReference>
<dbReference type="InterPro" id="IPR019554">
    <property type="entry name" value="Soluble_ligand-bd"/>
</dbReference>
<dbReference type="Proteomes" id="UP000305730">
    <property type="component" value="Unassembled WGS sequence"/>
</dbReference>
<protein>
    <submittedName>
        <fullName evidence="7">Polysaccharide biosynthesis protein</fullName>
    </submittedName>
</protein>
<evidence type="ECO:0000259" key="4">
    <source>
        <dbReference type="Pfam" id="PF02563"/>
    </source>
</evidence>
<evidence type="ECO:0000259" key="5">
    <source>
        <dbReference type="Pfam" id="PF10531"/>
    </source>
</evidence>
<dbReference type="Gene3D" id="3.10.560.10">
    <property type="entry name" value="Outer membrane lipoprotein wza domain like"/>
    <property type="match status" value="6"/>
</dbReference>
<dbReference type="EMBL" id="PNCL01000050">
    <property type="protein sequence ID" value="TMP59055.1"/>
    <property type="molecule type" value="Genomic_DNA"/>
</dbReference>
<dbReference type="Pfam" id="PF10531">
    <property type="entry name" value="SLBB"/>
    <property type="match status" value="3"/>
</dbReference>
<feature type="domain" description="Polysaccharide export protein N-terminal" evidence="4">
    <location>
        <begin position="123"/>
        <end position="192"/>
    </location>
</feature>
<reference evidence="7" key="3">
    <citation type="submission" date="2019-09" db="EMBL/GenBank/DDBJ databases">
        <title>Co-occurence of chitin degradation, pigmentation and bioactivity in marine Pseudoalteromonas.</title>
        <authorList>
            <person name="Sonnenschein E.C."/>
            <person name="Bech P.K."/>
        </authorList>
    </citation>
    <scope>NUCLEOTIDE SEQUENCE</scope>
    <source>
        <strain evidence="7">S2231</strain>
        <strain evidence="6">S2233</strain>
    </source>
</reference>
<dbReference type="PANTHER" id="PTHR33619:SF3">
    <property type="entry name" value="POLYSACCHARIDE EXPORT PROTEIN GFCE-RELATED"/>
    <property type="match status" value="1"/>
</dbReference>
<evidence type="ECO:0000313" key="9">
    <source>
        <dbReference type="Proteomes" id="UP000307706"/>
    </source>
</evidence>
<feature type="domain" description="Soluble ligand binding" evidence="5">
    <location>
        <begin position="204"/>
        <end position="252"/>
    </location>
</feature>
<dbReference type="PANTHER" id="PTHR33619">
    <property type="entry name" value="POLYSACCHARIDE EXPORT PROTEIN GFCE-RELATED"/>
    <property type="match status" value="1"/>
</dbReference>
<sequence>MKFSKLVVVATLLFSLIYINMEEAVAATPSAQQMEQFKKLPKAQQEALAKKYGFNLKDLKGKQSDDKNTELPESTIEPRSKEEIEADELEDKFKPKEDELKPFGYELFEGEPTTFIPTELAAIPDTYLIGVGDEVKINLYGKTSEEHEVQVDREGRLAIPNLSPVHVIGLSFRELKELVKSKISEEMIGVRAFVSMGQLNAMRIMVVGEAYKPGSYTVSPLATVTHALFVAGGVNELGSLRKIKVKRAGKEITTFDLYDLLLFGDSSKDVSLKPGDVVFIPPAAKKIKIKGEVTRKAIFELVETDDAQSVIAMSGGFKASANKNKVVVSRFNGFGSRVTLNVNFNNATQYKPMNGDEIVVNPASQRMKNTITLIGAVTSPGNYEWHKGKTVRDVFTSPRDDILPIADFSYALVIREVNLEGDVEVLQFSPENILVDNESNLELKSNDTIIVFSRYDLKADEEATLKSLAYSQEQLKLKENIELWEQYERDEFLKFIGVKEDDEFDFSEEEEEVISSINALFEEDDEVKEEEYAVFSRHNLLKPIIAKLQKQATASEPAKLFAVNGRVKFPGVYPLPNNANFTMAVAAGGGFLESAYLEKVELTRVHANDLKQVEHIQFNARAELSAANHTLQSKDTVNIFPKPNWHERLEVEVVGEVMFPGTYTIQRGETLESLVKRAGGFSEFAHKEAAIFTRESIKRKEKSQIQRLTQELRRDIVTNSFQRQSKTASAELPYEDLDQILKDLSKLEAVGRLVIDLDNPSSQSLQLEGQDALYIPAIQDSVSVIGEVNLASTHIYDANKDVSGYIKASGGFKQKADEDRIYIIKANGSVELPNDSGSWFAVNQAGSQLSPGDTIVVPLDSQHLDSLTLWSTATQIIYQLGLAAASIATLNK</sequence>
<dbReference type="AlphaFoldDB" id="A0A5S3XRC0"/>
<feature type="region of interest" description="Disordered" evidence="2">
    <location>
        <begin position="59"/>
        <end position="91"/>
    </location>
</feature>
<evidence type="ECO:0000256" key="2">
    <source>
        <dbReference type="SAM" id="MobiDB-lite"/>
    </source>
</evidence>
<reference evidence="8 9" key="2">
    <citation type="submission" date="2019-06" db="EMBL/GenBank/DDBJ databases">
        <title>Co-occurence of chitin degradation, pigmentation and bioactivity in marine Pseudoalteromonas.</title>
        <authorList>
            <person name="Sonnenschein E.C."/>
            <person name="Bech P.K."/>
        </authorList>
    </citation>
    <scope>NUCLEOTIDE SEQUENCE [LARGE SCALE GENOMIC DNA]</scope>
    <source>
        <strain evidence="9">S2231</strain>
        <strain evidence="8">S2233</strain>
    </source>
</reference>
<feature type="domain" description="Soluble ligand binding" evidence="5">
    <location>
        <begin position="561"/>
        <end position="607"/>
    </location>
</feature>
<comment type="caution">
    <text evidence="7">The sequence shown here is derived from an EMBL/GenBank/DDBJ whole genome shotgun (WGS) entry which is preliminary data.</text>
</comment>
<evidence type="ECO:0000313" key="6">
    <source>
        <dbReference type="EMBL" id="TMP45676.1"/>
    </source>
</evidence>
<evidence type="ECO:0000313" key="8">
    <source>
        <dbReference type="Proteomes" id="UP000305730"/>
    </source>
</evidence>
<feature type="compositionally biased region" description="Basic and acidic residues" evidence="2">
    <location>
        <begin position="59"/>
        <end position="83"/>
    </location>
</feature>
<evidence type="ECO:0000256" key="1">
    <source>
        <dbReference type="ARBA" id="ARBA00022729"/>
    </source>
</evidence>
<dbReference type="EMBL" id="PNCK01000016">
    <property type="protein sequence ID" value="TMP45676.1"/>
    <property type="molecule type" value="Genomic_DNA"/>
</dbReference>
<keyword evidence="8" id="KW-1185">Reference proteome</keyword>
<proteinExistence type="predicted"/>
<feature type="signal peptide" evidence="3">
    <location>
        <begin position="1"/>
        <end position="26"/>
    </location>
</feature>
<feature type="chain" id="PRO_5024392695" evidence="3">
    <location>
        <begin position="27"/>
        <end position="892"/>
    </location>
</feature>
<gene>
    <name evidence="7" type="ORF">CWB96_10860</name>
    <name evidence="6" type="ORF">CWB97_03505</name>
</gene>